<dbReference type="Gene3D" id="1.10.10.60">
    <property type="entry name" value="Homeodomain-like"/>
    <property type="match status" value="1"/>
</dbReference>
<sequence>MENIKIARNAIFHHVYQALHDFNVNVSEKLSYSRLNQDTSSDDDSWVLIDELVTILQELPHEKRLDILIQASKAFDVSLITDELNEENRPSTLGQALNVLLPKIPYITSQAKTWLSYGDDHKWYLCHDSGYSNKSIGKADFDIYRNLQLISFCKLYLGADWEPDFIWVTGKITPSLIQSRLKIQVIDGHSYSGFSIPLSEEIEPTNDETDWCLSKSISLVLENYLLVENMSIHSFSRLIGMSSRTLQRRLHSEQVSFRELLLDSRLNHGIKLFNTTPKLSSEDIAIRCGYTDVSNFRRAFKKRFGISFKHYVNSKS</sequence>
<feature type="domain" description="HTH araC/xylS-type" evidence="4">
    <location>
        <begin position="215"/>
        <end position="314"/>
    </location>
</feature>
<dbReference type="SMART" id="SM00342">
    <property type="entry name" value="HTH_ARAC"/>
    <property type="match status" value="1"/>
</dbReference>
<dbReference type="AlphaFoldDB" id="A0AAN1KNS5"/>
<protein>
    <recommendedName>
        <fullName evidence="4">HTH araC/xylS-type domain-containing protein</fullName>
    </recommendedName>
</protein>
<organism evidence="5 6">
    <name type="scientific">Vibrio mediterranei</name>
    <dbReference type="NCBI Taxonomy" id="689"/>
    <lineage>
        <taxon>Bacteria</taxon>
        <taxon>Pseudomonadati</taxon>
        <taxon>Pseudomonadota</taxon>
        <taxon>Gammaproteobacteria</taxon>
        <taxon>Vibrionales</taxon>
        <taxon>Vibrionaceae</taxon>
        <taxon>Vibrio</taxon>
    </lineage>
</organism>
<dbReference type="PROSITE" id="PS01124">
    <property type="entry name" value="HTH_ARAC_FAMILY_2"/>
    <property type="match status" value="1"/>
</dbReference>
<dbReference type="Proteomes" id="UP000197092">
    <property type="component" value="Chromosome 1"/>
</dbReference>
<dbReference type="GO" id="GO:0005829">
    <property type="term" value="C:cytosol"/>
    <property type="evidence" value="ECO:0007669"/>
    <property type="project" value="TreeGrafter"/>
</dbReference>
<dbReference type="SUPFAM" id="SSF46689">
    <property type="entry name" value="Homeodomain-like"/>
    <property type="match status" value="1"/>
</dbReference>
<dbReference type="GO" id="GO:0003700">
    <property type="term" value="F:DNA-binding transcription factor activity"/>
    <property type="evidence" value="ECO:0007669"/>
    <property type="project" value="InterPro"/>
</dbReference>
<dbReference type="InterPro" id="IPR009057">
    <property type="entry name" value="Homeodomain-like_sf"/>
</dbReference>
<accession>A0AAN1KNS5</accession>
<dbReference type="PANTHER" id="PTHR47894:SF1">
    <property type="entry name" value="HTH-TYPE TRANSCRIPTIONAL REGULATOR VQSM"/>
    <property type="match status" value="1"/>
</dbReference>
<evidence type="ECO:0000313" key="5">
    <source>
        <dbReference type="EMBL" id="ASI90719.1"/>
    </source>
</evidence>
<evidence type="ECO:0000259" key="4">
    <source>
        <dbReference type="PROSITE" id="PS01124"/>
    </source>
</evidence>
<keyword evidence="3" id="KW-0804">Transcription</keyword>
<dbReference type="PANTHER" id="PTHR47894">
    <property type="entry name" value="HTH-TYPE TRANSCRIPTIONAL REGULATOR GADX"/>
    <property type="match status" value="1"/>
</dbReference>
<evidence type="ECO:0000256" key="2">
    <source>
        <dbReference type="ARBA" id="ARBA00023125"/>
    </source>
</evidence>
<gene>
    <name evidence="5" type="ORF">BSZ05_13500</name>
</gene>
<dbReference type="InterPro" id="IPR018060">
    <property type="entry name" value="HTH_AraC"/>
</dbReference>
<dbReference type="Pfam" id="PF12833">
    <property type="entry name" value="HTH_18"/>
    <property type="match status" value="1"/>
</dbReference>
<keyword evidence="1" id="KW-0805">Transcription regulation</keyword>
<reference evidence="6" key="1">
    <citation type="submission" date="2016-12" db="EMBL/GenBank/DDBJ databases">
        <title>Comparative genomic analysis reveals the diversity, evolution, and environmental adaptation strategies of the genus Vibrio.</title>
        <authorList>
            <person name="Lin H."/>
            <person name="Wang X."/>
            <person name="Zhang X.-H."/>
        </authorList>
    </citation>
    <scope>NUCLEOTIDE SEQUENCE [LARGE SCALE GENOMIC DNA]</scope>
    <source>
        <strain evidence="6">QT6D1</strain>
    </source>
</reference>
<dbReference type="GO" id="GO:0000976">
    <property type="term" value="F:transcription cis-regulatory region binding"/>
    <property type="evidence" value="ECO:0007669"/>
    <property type="project" value="TreeGrafter"/>
</dbReference>
<evidence type="ECO:0000256" key="3">
    <source>
        <dbReference type="ARBA" id="ARBA00023163"/>
    </source>
</evidence>
<evidence type="ECO:0000256" key="1">
    <source>
        <dbReference type="ARBA" id="ARBA00023015"/>
    </source>
</evidence>
<name>A0AAN1KNS5_9VIBR</name>
<proteinExistence type="predicted"/>
<keyword evidence="2" id="KW-0238">DNA-binding</keyword>
<dbReference type="KEGG" id="vsh:BSZ05_13500"/>
<dbReference type="EMBL" id="CP018308">
    <property type="protein sequence ID" value="ASI90719.1"/>
    <property type="molecule type" value="Genomic_DNA"/>
</dbReference>
<evidence type="ECO:0000313" key="6">
    <source>
        <dbReference type="Proteomes" id="UP000197092"/>
    </source>
</evidence>
<dbReference type="RefSeq" id="WP_088877169.1">
    <property type="nucleotide sequence ID" value="NZ_CP018308.1"/>
</dbReference>